<keyword evidence="10" id="KW-0325">Glycoprotein</keyword>
<dbReference type="InterPro" id="IPR016201">
    <property type="entry name" value="PSI"/>
</dbReference>
<comment type="subcellular location">
    <subcellularLocation>
        <location evidence="1">Membrane</location>
    </subcellularLocation>
</comment>
<keyword evidence="4 13" id="KW-0812">Transmembrane</keyword>
<dbReference type="InterPro" id="IPR007110">
    <property type="entry name" value="Ig-like_dom"/>
</dbReference>
<keyword evidence="3" id="KW-0217">Developmental protein</keyword>
<evidence type="ECO:0000256" key="6">
    <source>
        <dbReference type="ARBA" id="ARBA00022902"/>
    </source>
</evidence>
<dbReference type="InParanoid" id="A0A667XEX4"/>
<dbReference type="PROSITE" id="PS50835">
    <property type="entry name" value="IG_LIKE"/>
    <property type="match status" value="1"/>
</dbReference>
<comment type="caution">
    <text evidence="12">Lacks conserved residue(s) required for the propagation of feature annotation.</text>
</comment>
<dbReference type="PANTHER" id="PTHR11036">
    <property type="entry name" value="SEMAPHORIN"/>
    <property type="match status" value="1"/>
</dbReference>
<reference evidence="16" key="2">
    <citation type="submission" date="2025-08" db="UniProtKB">
        <authorList>
            <consortium name="Ensembl"/>
        </authorList>
    </citation>
    <scope>IDENTIFICATION</scope>
</reference>
<feature type="domain" description="Sema" evidence="15">
    <location>
        <begin position="1"/>
        <end position="435"/>
    </location>
</feature>
<evidence type="ECO:0000256" key="2">
    <source>
        <dbReference type="ARBA" id="ARBA00009492"/>
    </source>
</evidence>
<dbReference type="AlphaFoldDB" id="A0A667XEX4"/>
<evidence type="ECO:0000256" key="7">
    <source>
        <dbReference type="ARBA" id="ARBA00022989"/>
    </source>
</evidence>
<evidence type="ECO:0000259" key="14">
    <source>
        <dbReference type="PROSITE" id="PS50835"/>
    </source>
</evidence>
<dbReference type="SUPFAM" id="SSF103575">
    <property type="entry name" value="Plexin repeat"/>
    <property type="match status" value="1"/>
</dbReference>
<reference evidence="16" key="1">
    <citation type="submission" date="2019-06" db="EMBL/GenBank/DDBJ databases">
        <authorList>
            <consortium name="Wellcome Sanger Institute Data Sharing"/>
        </authorList>
    </citation>
    <scope>NUCLEOTIDE SEQUENCE [LARGE SCALE GENOMIC DNA]</scope>
</reference>
<dbReference type="InterPro" id="IPR027231">
    <property type="entry name" value="Semaphorin"/>
</dbReference>
<keyword evidence="17" id="KW-1185">Reference proteome</keyword>
<dbReference type="InterPro" id="IPR036352">
    <property type="entry name" value="Semap_dom_sf"/>
</dbReference>
<sequence length="680" mass="75688">MTSHHILCFFFFFPGLDEPMKKFSGAAFTNLSSMLAREDLGQLLVGGREMVLSLNMSDIGEMIGKECDNYIKSMHRTDDGNLYVCGTNAFSPSCDYMSFNNSHLVMENRRDFGTGKVPLDPNQRHTSLLVGKYNSAVSLCEFRVEDVNSEMSWCNPTFASMSLVETGANSEEGEDDSIFLFFTEKALERDRTLVSRVARVCKGDIGGRKALMSRWTSFLKARLDCPMGQGTLPSLVQDVYLLKDQHDWRNSVFYATFTSQSDSCSQSAVCAYKVSDIIRAFNGPFWSEYGSSPLEEELPYPRPGACINDAMRARGFQSSLDLPKETLQFVKENHLMATVVRPLTGGPLLVQSDTTFTKIVVDRVTALNGEEHPVMLIGTDSGWLQKAVKLNGEDGRVLEELQLFQAPHPIDFLQLSSSTGQLYTGFNDLIIQLNTRDCSRYKFCSDCVLARDPYCGWDMVQQRCTSVAGLQSGSVIQDIADGDVSMCPKSDSKPFDIPLTVGISQLLPCSVDSNLPVSWWYHGRIISPGPRHTVLKQGLLIEKPTEADAGLYSCHTMETVKGKPHYKMVSGTRRGTTAARRSASLRPRLSLCVFPCLSVCCVFVCLCLSASLFGFVSFQAIFMRLRNRCLATGEKMHHQDQDHQPSEMRTSSCSFSRSPSVFSLSTSVVRAQPSWWVIPL</sequence>
<dbReference type="Ensembl" id="ENSMMDT00005014101.1">
    <property type="protein sequence ID" value="ENSMMDP00005013707.1"/>
    <property type="gene ID" value="ENSMMDG00005007117.1"/>
</dbReference>
<dbReference type="Pfam" id="PF01437">
    <property type="entry name" value="PSI"/>
    <property type="match status" value="1"/>
</dbReference>
<evidence type="ECO:0000256" key="3">
    <source>
        <dbReference type="ARBA" id="ARBA00022473"/>
    </source>
</evidence>
<dbReference type="InterPro" id="IPR015943">
    <property type="entry name" value="WD40/YVTN_repeat-like_dom_sf"/>
</dbReference>
<evidence type="ECO:0000313" key="16">
    <source>
        <dbReference type="Ensembl" id="ENSMMDP00005013707.1"/>
    </source>
</evidence>
<feature type="domain" description="Ig-like" evidence="14">
    <location>
        <begin position="488"/>
        <end position="570"/>
    </location>
</feature>
<keyword evidence="9" id="KW-1015">Disulfide bond</keyword>
<evidence type="ECO:0000256" key="4">
    <source>
        <dbReference type="ARBA" id="ARBA00022692"/>
    </source>
</evidence>
<dbReference type="GO" id="GO:0071526">
    <property type="term" value="P:semaphorin-plexin signaling pathway"/>
    <property type="evidence" value="ECO:0007669"/>
    <property type="project" value="TreeGrafter"/>
</dbReference>
<dbReference type="SUPFAM" id="SSF48726">
    <property type="entry name" value="Immunoglobulin"/>
    <property type="match status" value="1"/>
</dbReference>
<dbReference type="Pfam" id="PF01403">
    <property type="entry name" value="Sema"/>
    <property type="match status" value="1"/>
</dbReference>
<dbReference type="GO" id="GO:0000122">
    <property type="term" value="P:negative regulation of transcription by RNA polymerase II"/>
    <property type="evidence" value="ECO:0007669"/>
    <property type="project" value="TreeGrafter"/>
</dbReference>
<name>A0A667XEX4_9TELE</name>
<dbReference type="FunFam" id="3.30.1680.10:FF:000016">
    <property type="entry name" value="Putative Semaphorin-6B"/>
    <property type="match status" value="1"/>
</dbReference>
<dbReference type="PROSITE" id="PS51004">
    <property type="entry name" value="SEMA"/>
    <property type="match status" value="1"/>
</dbReference>
<dbReference type="GO" id="GO:0043931">
    <property type="term" value="P:ossification involved in bone maturation"/>
    <property type="evidence" value="ECO:0007669"/>
    <property type="project" value="TreeGrafter"/>
</dbReference>
<dbReference type="GeneTree" id="ENSGT00940000165728"/>
<feature type="transmembrane region" description="Helical" evidence="13">
    <location>
        <begin position="588"/>
        <end position="618"/>
    </location>
</feature>
<organism evidence="16 17">
    <name type="scientific">Myripristis murdjan</name>
    <name type="common">pinecone soldierfish</name>
    <dbReference type="NCBI Taxonomy" id="586833"/>
    <lineage>
        <taxon>Eukaryota</taxon>
        <taxon>Metazoa</taxon>
        <taxon>Chordata</taxon>
        <taxon>Craniata</taxon>
        <taxon>Vertebrata</taxon>
        <taxon>Euteleostomi</taxon>
        <taxon>Actinopterygii</taxon>
        <taxon>Neopterygii</taxon>
        <taxon>Teleostei</taxon>
        <taxon>Neoteleostei</taxon>
        <taxon>Acanthomorphata</taxon>
        <taxon>Holocentriformes</taxon>
        <taxon>Holocentridae</taxon>
        <taxon>Myripristis</taxon>
    </lineage>
</organism>
<evidence type="ECO:0000256" key="11">
    <source>
        <dbReference type="ARBA" id="ARBA00074143"/>
    </source>
</evidence>
<dbReference type="InterPro" id="IPR001627">
    <property type="entry name" value="Semap_dom"/>
</dbReference>
<reference evidence="16" key="3">
    <citation type="submission" date="2025-09" db="UniProtKB">
        <authorList>
            <consortium name="Ensembl"/>
        </authorList>
    </citation>
    <scope>IDENTIFICATION</scope>
</reference>
<evidence type="ECO:0000256" key="9">
    <source>
        <dbReference type="ARBA" id="ARBA00023157"/>
    </source>
</evidence>
<proteinExistence type="inferred from homology"/>
<dbReference type="GO" id="GO:0005615">
    <property type="term" value="C:extracellular space"/>
    <property type="evidence" value="ECO:0007669"/>
    <property type="project" value="TreeGrafter"/>
</dbReference>
<dbReference type="Gene3D" id="3.30.1680.10">
    <property type="entry name" value="ligand-binding face of the semaphorins, domain 2"/>
    <property type="match status" value="1"/>
</dbReference>
<evidence type="ECO:0000256" key="13">
    <source>
        <dbReference type="SAM" id="Phobius"/>
    </source>
</evidence>
<dbReference type="SMART" id="SM00423">
    <property type="entry name" value="PSI"/>
    <property type="match status" value="1"/>
</dbReference>
<evidence type="ECO:0000256" key="5">
    <source>
        <dbReference type="ARBA" id="ARBA00022782"/>
    </source>
</evidence>
<evidence type="ECO:0000256" key="10">
    <source>
        <dbReference type="ARBA" id="ARBA00023180"/>
    </source>
</evidence>
<keyword evidence="7 13" id="KW-1133">Transmembrane helix</keyword>
<comment type="similarity">
    <text evidence="2">Belongs to the semaphorin family.</text>
</comment>
<keyword evidence="6" id="KW-0524">Neurogenesis</keyword>
<dbReference type="GO" id="GO:0030215">
    <property type="term" value="F:semaphorin receptor binding"/>
    <property type="evidence" value="ECO:0007669"/>
    <property type="project" value="InterPro"/>
</dbReference>
<dbReference type="PANTHER" id="PTHR11036:SF135">
    <property type="entry name" value="SEMAPHORIN 4D ISOFORM X1-RELATED"/>
    <property type="match status" value="1"/>
</dbReference>
<dbReference type="Proteomes" id="UP000472263">
    <property type="component" value="Chromosome 12"/>
</dbReference>
<dbReference type="Gene3D" id="2.60.40.10">
    <property type="entry name" value="Immunoglobulins"/>
    <property type="match status" value="1"/>
</dbReference>
<dbReference type="InterPro" id="IPR013783">
    <property type="entry name" value="Ig-like_fold"/>
</dbReference>
<dbReference type="Gene3D" id="2.130.10.10">
    <property type="entry name" value="YVTN repeat-like/Quinoprotein amine dehydrogenase"/>
    <property type="match status" value="1"/>
</dbReference>
<evidence type="ECO:0000256" key="1">
    <source>
        <dbReference type="ARBA" id="ARBA00004370"/>
    </source>
</evidence>
<evidence type="ECO:0000259" key="15">
    <source>
        <dbReference type="PROSITE" id="PS51004"/>
    </source>
</evidence>
<dbReference type="GO" id="GO:0007411">
    <property type="term" value="P:axon guidance"/>
    <property type="evidence" value="ECO:0007669"/>
    <property type="project" value="UniProtKB-ARBA"/>
</dbReference>
<dbReference type="SMART" id="SM00630">
    <property type="entry name" value="Sema"/>
    <property type="match status" value="1"/>
</dbReference>
<dbReference type="InterPro" id="IPR002165">
    <property type="entry name" value="Plexin_repeat"/>
</dbReference>
<dbReference type="GO" id="GO:0005886">
    <property type="term" value="C:plasma membrane"/>
    <property type="evidence" value="ECO:0007669"/>
    <property type="project" value="TreeGrafter"/>
</dbReference>
<dbReference type="GO" id="GO:0001755">
    <property type="term" value="P:neural crest cell migration"/>
    <property type="evidence" value="ECO:0007669"/>
    <property type="project" value="TreeGrafter"/>
</dbReference>
<protein>
    <recommendedName>
        <fullName evidence="11">Semaphorin-1A</fullName>
    </recommendedName>
</protein>
<dbReference type="GO" id="GO:0045499">
    <property type="term" value="F:chemorepellent activity"/>
    <property type="evidence" value="ECO:0007669"/>
    <property type="project" value="TreeGrafter"/>
</dbReference>
<keyword evidence="5" id="KW-0221">Differentiation</keyword>
<evidence type="ECO:0000256" key="12">
    <source>
        <dbReference type="PROSITE-ProRule" id="PRU00352"/>
    </source>
</evidence>
<accession>A0A667XEX4</accession>
<dbReference type="InterPro" id="IPR036179">
    <property type="entry name" value="Ig-like_dom_sf"/>
</dbReference>
<keyword evidence="8 13" id="KW-0472">Membrane</keyword>
<evidence type="ECO:0000313" key="17">
    <source>
        <dbReference type="Proteomes" id="UP000472263"/>
    </source>
</evidence>
<dbReference type="SUPFAM" id="SSF101912">
    <property type="entry name" value="Sema domain"/>
    <property type="match status" value="1"/>
</dbReference>
<evidence type="ECO:0000256" key="8">
    <source>
        <dbReference type="ARBA" id="ARBA00023136"/>
    </source>
</evidence>
<dbReference type="GO" id="GO:0030335">
    <property type="term" value="P:positive regulation of cell migration"/>
    <property type="evidence" value="ECO:0007669"/>
    <property type="project" value="TreeGrafter"/>
</dbReference>